<keyword evidence="3" id="KW-1185">Reference proteome</keyword>
<gene>
    <name evidence="2" type="ordered locus">Desac_0461</name>
</gene>
<reference evidence="2 3" key="1">
    <citation type="journal article" date="2011" name="Stand. Genomic Sci.">
        <title>Complete genome sequence of the acetate-degrading sulfate reducer Desulfobacca acetoxidans type strain (ASRB2).</title>
        <authorList>
            <person name="Goker M."/>
            <person name="Teshima H."/>
            <person name="Lapidus A."/>
            <person name="Nolan M."/>
            <person name="Lucas S."/>
            <person name="Hammon N."/>
            <person name="Deshpande S."/>
            <person name="Cheng J.F."/>
            <person name="Tapia R."/>
            <person name="Han C."/>
            <person name="Goodwin L."/>
            <person name="Pitluck S."/>
            <person name="Huntemann M."/>
            <person name="Liolios K."/>
            <person name="Ivanova N."/>
            <person name="Pagani I."/>
            <person name="Mavromatis K."/>
            <person name="Ovchinikova G."/>
            <person name="Pati A."/>
            <person name="Chen A."/>
            <person name="Palaniappan K."/>
            <person name="Land M."/>
            <person name="Hauser L."/>
            <person name="Brambilla E.M."/>
            <person name="Rohde M."/>
            <person name="Spring S."/>
            <person name="Detter J.C."/>
            <person name="Woyke T."/>
            <person name="Bristow J."/>
            <person name="Eisen J.A."/>
            <person name="Markowitz V."/>
            <person name="Hugenholtz P."/>
            <person name="Kyrpides N.C."/>
            <person name="Klenk H.P."/>
        </authorList>
    </citation>
    <scope>NUCLEOTIDE SEQUENCE [LARGE SCALE GENOMIC DNA]</scope>
    <source>
        <strain evidence="3">ATCC 700848 / DSM 11109 / ASRB2</strain>
    </source>
</reference>
<dbReference type="RefSeq" id="WP_013705461.1">
    <property type="nucleotide sequence ID" value="NC_015388.1"/>
</dbReference>
<name>F2NF08_DESAR</name>
<dbReference type="Pfam" id="PF13372">
    <property type="entry name" value="Alginate_exp"/>
    <property type="match status" value="1"/>
</dbReference>
<evidence type="ECO:0000313" key="3">
    <source>
        <dbReference type="Proteomes" id="UP000000483"/>
    </source>
</evidence>
<dbReference type="eggNOG" id="ENOG502ZBS4">
    <property type="taxonomic scope" value="Bacteria"/>
</dbReference>
<dbReference type="OrthoDB" id="9764666at2"/>
<dbReference type="InterPro" id="IPR025388">
    <property type="entry name" value="Alginate_export_dom"/>
</dbReference>
<dbReference type="KEGG" id="dao:Desac_0461"/>
<dbReference type="HOGENOM" id="CLU_568347_0_0_7"/>
<proteinExistence type="predicted"/>
<evidence type="ECO:0000313" key="2">
    <source>
        <dbReference type="EMBL" id="AEB08348.1"/>
    </source>
</evidence>
<organism evidence="2 3">
    <name type="scientific">Desulfobacca acetoxidans (strain ATCC 700848 / DSM 11109 / ASRB2)</name>
    <dbReference type="NCBI Taxonomy" id="880072"/>
    <lineage>
        <taxon>Bacteria</taxon>
        <taxon>Pseudomonadati</taxon>
        <taxon>Thermodesulfobacteriota</taxon>
        <taxon>Desulfobaccia</taxon>
        <taxon>Desulfobaccales</taxon>
        <taxon>Desulfobaccaceae</taxon>
        <taxon>Desulfobacca</taxon>
    </lineage>
</organism>
<accession>F2NF08</accession>
<protein>
    <recommendedName>
        <fullName evidence="1">Alginate export domain-containing protein</fullName>
    </recommendedName>
</protein>
<dbReference type="Proteomes" id="UP000000483">
    <property type="component" value="Chromosome"/>
</dbReference>
<sequence length="495" mass="56620">MKKNVSRGFSLFLAFFLVGWGALQAPARAEFDLERFTRFNDHWRLVGLWRTRLEVTNFFNPKSTVDFRNAYAYPAILGRLGVQMNYPWIEGLAEGQLSGLWNLPGAADGYGPGASYFGNRPVHNQARVFLHQGYLRLKPPALPGLALQAGRFEYFMEDEFKTGDKAMDFLRTIRLGQRLVGPFGFSHVWRSFDGILANYNDSRLNVTFTASHPTQGGFDIGGMDEMSHIDLLTGVATLKSGVLLPQTEFALFHVTYKDQRGVTPTDNRVLAGLPRPRLDVDPLEIYTLGGHVLGVYPTDRGALDALGWWAVQWGNWGNQDHRAYAYALEAGYQFRQAPWKPWMRLGWFMSSGDPDADDSTHETFFQILPTARLYAFFPFYNLMNNQDLFFQCFLYPYKQGFIRFDYHSLWLTDASDLWYFGAGATRRSTVFGYAGRNTGGHRSLAQVPEVTFRHNFNKYAWMEAYYAHAFGGAAVDQLFDSRQADFFFLEFNFKF</sequence>
<reference evidence="3" key="2">
    <citation type="submission" date="2011-03" db="EMBL/GenBank/DDBJ databases">
        <title>The complete genome of Desulfobacca acetoxidans DSM 11109.</title>
        <authorList>
            <consortium name="US DOE Joint Genome Institute (JGI-PGF)"/>
            <person name="Lucas S."/>
            <person name="Copeland A."/>
            <person name="Lapidus A."/>
            <person name="Bruce D."/>
            <person name="Goodwin L."/>
            <person name="Pitluck S."/>
            <person name="Peters L."/>
            <person name="Kyrpides N."/>
            <person name="Mavromatis K."/>
            <person name="Ivanova N."/>
            <person name="Ovchinnikova G."/>
            <person name="Teshima H."/>
            <person name="Detter J.C."/>
            <person name="Han C."/>
            <person name="Land M."/>
            <person name="Hauser L."/>
            <person name="Markowitz V."/>
            <person name="Cheng J.-F."/>
            <person name="Hugenholtz P."/>
            <person name="Woyke T."/>
            <person name="Wu D."/>
            <person name="Spring S."/>
            <person name="Schueler E."/>
            <person name="Brambilla E."/>
            <person name="Klenk H.-P."/>
            <person name="Eisen J.A."/>
        </authorList>
    </citation>
    <scope>NUCLEOTIDE SEQUENCE [LARGE SCALE GENOMIC DNA]</scope>
    <source>
        <strain evidence="3">ATCC 700848 / DSM 11109 / ASRB2</strain>
    </source>
</reference>
<dbReference type="AlphaFoldDB" id="F2NF08"/>
<dbReference type="EMBL" id="CP002629">
    <property type="protein sequence ID" value="AEB08348.1"/>
    <property type="molecule type" value="Genomic_DNA"/>
</dbReference>
<evidence type="ECO:0000259" key="1">
    <source>
        <dbReference type="Pfam" id="PF13372"/>
    </source>
</evidence>
<feature type="domain" description="Alginate export" evidence="1">
    <location>
        <begin position="177"/>
        <end position="477"/>
    </location>
</feature>